<reference evidence="4 5" key="1">
    <citation type="submission" date="2016-10" db="EMBL/GenBank/DDBJ databases">
        <authorList>
            <person name="de Groot N.N."/>
        </authorList>
    </citation>
    <scope>NUCLEOTIDE SEQUENCE [LARGE SCALE GENOMIC DNA]</scope>
    <source>
        <strain evidence="4 5">CGMCC 1.6502</strain>
    </source>
</reference>
<gene>
    <name evidence="4" type="ORF">SAMN05216243_0413</name>
</gene>
<evidence type="ECO:0000256" key="1">
    <source>
        <dbReference type="ARBA" id="ARBA00022490"/>
    </source>
</evidence>
<protein>
    <recommendedName>
        <fullName evidence="2">UPF0291 protein SAMN05216243_0413</fullName>
    </recommendedName>
</protein>
<name>A0A1G8VWN8_9BACI</name>
<evidence type="ECO:0000313" key="4">
    <source>
        <dbReference type="EMBL" id="SDJ70508.1"/>
    </source>
</evidence>
<dbReference type="RefSeq" id="WP_093210567.1">
    <property type="nucleotide sequence ID" value="NZ_FNFL01000001.1"/>
</dbReference>
<keyword evidence="5" id="KW-1185">Reference proteome</keyword>
<dbReference type="OrthoDB" id="390105at2"/>
<feature type="region of interest" description="Disordered" evidence="3">
    <location>
        <begin position="56"/>
        <end position="78"/>
    </location>
</feature>
<dbReference type="STRING" id="407036.SAMN05216243_0413"/>
<accession>A0A1G8VWN8</accession>
<dbReference type="AlphaFoldDB" id="A0A1G8VWN8"/>
<evidence type="ECO:0000256" key="3">
    <source>
        <dbReference type="SAM" id="MobiDB-lite"/>
    </source>
</evidence>
<evidence type="ECO:0000256" key="2">
    <source>
        <dbReference type="HAMAP-Rule" id="MF_01103"/>
    </source>
</evidence>
<evidence type="ECO:0000313" key="5">
    <source>
        <dbReference type="Proteomes" id="UP000198694"/>
    </source>
</evidence>
<dbReference type="InterPro" id="IPR009242">
    <property type="entry name" value="DUF896"/>
</dbReference>
<proteinExistence type="inferred from homology"/>
<feature type="compositionally biased region" description="Basic and acidic residues" evidence="3">
    <location>
        <begin position="57"/>
        <end position="78"/>
    </location>
</feature>
<dbReference type="EMBL" id="FNFL01000001">
    <property type="protein sequence ID" value="SDJ70508.1"/>
    <property type="molecule type" value="Genomic_DNA"/>
</dbReference>
<dbReference type="PANTHER" id="PTHR37300:SF1">
    <property type="entry name" value="UPF0291 PROTEIN YNZC"/>
    <property type="match status" value="1"/>
</dbReference>
<dbReference type="SUPFAM" id="SSF158221">
    <property type="entry name" value="YnzC-like"/>
    <property type="match status" value="1"/>
</dbReference>
<dbReference type="Pfam" id="PF05979">
    <property type="entry name" value="DUF896"/>
    <property type="match status" value="1"/>
</dbReference>
<dbReference type="Gene3D" id="1.10.287.540">
    <property type="entry name" value="Helix hairpin bin"/>
    <property type="match status" value="1"/>
</dbReference>
<keyword evidence="1 2" id="KW-0963">Cytoplasm</keyword>
<organism evidence="4 5">
    <name type="scientific">Sediminibacillus albus</name>
    <dbReference type="NCBI Taxonomy" id="407036"/>
    <lineage>
        <taxon>Bacteria</taxon>
        <taxon>Bacillati</taxon>
        <taxon>Bacillota</taxon>
        <taxon>Bacilli</taxon>
        <taxon>Bacillales</taxon>
        <taxon>Bacillaceae</taxon>
        <taxon>Sediminibacillus</taxon>
    </lineage>
</organism>
<dbReference type="Proteomes" id="UP000198694">
    <property type="component" value="Unassembled WGS sequence"/>
</dbReference>
<dbReference type="GO" id="GO:0005737">
    <property type="term" value="C:cytoplasm"/>
    <property type="evidence" value="ECO:0007669"/>
    <property type="project" value="UniProtKB-SubCell"/>
</dbReference>
<sequence>MLSKDKLDRINTLAKKAKAEGLTTKEKQEQKTLREEYLKNVRKSFKNQFKSMTVVDPEGKDVTPQKVKDLKNREKNNH</sequence>
<dbReference type="PANTHER" id="PTHR37300">
    <property type="entry name" value="UPF0291 PROTEIN CBO2609/CLC_2481"/>
    <property type="match status" value="1"/>
</dbReference>
<comment type="similarity">
    <text evidence="2">Belongs to the UPF0291 family.</text>
</comment>
<comment type="subcellular location">
    <subcellularLocation>
        <location evidence="2">Cytoplasm</location>
    </subcellularLocation>
</comment>
<dbReference type="HAMAP" id="MF_01103">
    <property type="entry name" value="UPF0291"/>
    <property type="match status" value="1"/>
</dbReference>